<proteinExistence type="predicted"/>
<dbReference type="Proteomes" id="UP000243686">
    <property type="component" value="Unassembled WGS sequence"/>
</dbReference>
<reference evidence="1 2" key="1">
    <citation type="submission" date="2015-03" db="EMBL/GenBank/DDBJ databases">
        <title>Draft genome of the nematode, Opisthorchis viverrini.</title>
        <authorList>
            <person name="Mitreva M."/>
        </authorList>
    </citation>
    <scope>NUCLEOTIDE SEQUENCE [LARGE SCALE GENOMIC DNA]</scope>
    <source>
        <strain evidence="1">Khon Kaen</strain>
    </source>
</reference>
<sequence length="69" mass="7611">MDLDGVMECEVEFRGARFSGALFVSSNAGINLMGMDWIENLGLLDMPLNKVCTQSEADVRRIAVPTYVL</sequence>
<keyword evidence="2" id="KW-1185">Reference proteome</keyword>
<evidence type="ECO:0000313" key="1">
    <source>
        <dbReference type="EMBL" id="OON22006.1"/>
    </source>
</evidence>
<accession>A0A1S8X5R3</accession>
<name>A0A1S8X5R3_OPIVI</name>
<gene>
    <name evidence="1" type="ORF">X801_02096</name>
</gene>
<feature type="non-terminal residue" evidence="1">
    <location>
        <position position="69"/>
    </location>
</feature>
<dbReference type="EMBL" id="KV891918">
    <property type="protein sequence ID" value="OON22006.1"/>
    <property type="molecule type" value="Genomic_DNA"/>
</dbReference>
<dbReference type="AlphaFoldDB" id="A0A1S8X5R3"/>
<organism evidence="1 2">
    <name type="scientific">Opisthorchis viverrini</name>
    <name type="common">Southeast Asian liver fluke</name>
    <dbReference type="NCBI Taxonomy" id="6198"/>
    <lineage>
        <taxon>Eukaryota</taxon>
        <taxon>Metazoa</taxon>
        <taxon>Spiralia</taxon>
        <taxon>Lophotrochozoa</taxon>
        <taxon>Platyhelminthes</taxon>
        <taxon>Trematoda</taxon>
        <taxon>Digenea</taxon>
        <taxon>Opisthorchiida</taxon>
        <taxon>Opisthorchiata</taxon>
        <taxon>Opisthorchiidae</taxon>
        <taxon>Opisthorchis</taxon>
    </lineage>
</organism>
<protein>
    <submittedName>
        <fullName evidence="1">Uncharacterized protein</fullName>
    </submittedName>
</protein>
<evidence type="ECO:0000313" key="2">
    <source>
        <dbReference type="Proteomes" id="UP000243686"/>
    </source>
</evidence>